<evidence type="ECO:0000313" key="16">
    <source>
        <dbReference type="Proteomes" id="UP000310708"/>
    </source>
</evidence>
<dbReference type="PANTHER" id="PTHR10917:SF0">
    <property type="entry name" value="DNA-DIRECTED RNA POLYMERASES I, II, AND III SUBUNIT RPABC3"/>
    <property type="match status" value="1"/>
</dbReference>
<dbReference type="Gene3D" id="2.40.50.140">
    <property type="entry name" value="Nucleic acid-binding proteins"/>
    <property type="match status" value="1"/>
</dbReference>
<comment type="subcellular location">
    <subcellularLocation>
        <location evidence="1">Nucleus</location>
    </subcellularLocation>
</comment>
<name>A0A4T0SBR8_9BASI</name>
<evidence type="ECO:0000313" key="13">
    <source>
        <dbReference type="Proteomes" id="UP000307169"/>
    </source>
</evidence>
<comment type="function">
    <text evidence="4">DNA-dependent RNA polymerase catalyzes the transcription of DNA into RNA using the four ribonucleoside triphosphates as substrates. Common component of RNA polymerases I, II and III which synthesize ribosomal RNA precursors, mRNA precursors and many functional non-coding RNAs, and small RNAs, such as 5S rRNA and tRNAs, respectively.</text>
</comment>
<dbReference type="AlphaFoldDB" id="A0A4T0SBR8"/>
<reference evidence="11 12" key="1">
    <citation type="submission" date="2019-03" db="EMBL/GenBank/DDBJ databases">
        <title>Sequencing 25 genomes of Wallemia mellicola.</title>
        <authorList>
            <person name="Gostincar C."/>
        </authorList>
    </citation>
    <scope>NUCLEOTIDE SEQUENCE [LARGE SCALE GENOMIC DNA]</scope>
    <source>
        <strain evidence="6 13">EXF-1262</strain>
        <strain evidence="9 14">EXF-1274</strain>
        <strain evidence="8 11">EXF-1277</strain>
        <strain evidence="5 15">EXF-6152</strain>
        <strain evidence="10 16">EXF-757</strain>
        <strain evidence="7 12">EXF-8738</strain>
    </source>
</reference>
<comment type="caution">
    <text evidence="5">The sequence shown here is derived from an EMBL/GenBank/DDBJ whole genome shotgun (WGS) entry which is preliminary data.</text>
</comment>
<proteinExistence type="inferred from homology"/>
<dbReference type="EMBL" id="SPRH01000046">
    <property type="protein sequence ID" value="TIB97629.1"/>
    <property type="molecule type" value="Genomic_DNA"/>
</dbReference>
<sequence>MSTSIVFDHLFTVDSIDKDGKKFDRASSVARVGAISTTPNLNCIIDLPIEIFSLSQNEKFTLALSTSLSSDNGTSGWRPGMGNEGLAADYEYVCFGKVYKFDEGKQEIATAYISFGGLLLAITGHVRYLTDISVGEDIYLLIRR</sequence>
<evidence type="ECO:0000313" key="8">
    <source>
        <dbReference type="EMBL" id="TIC60413.1"/>
    </source>
</evidence>
<dbReference type="InterPro" id="IPR005570">
    <property type="entry name" value="RPABC3"/>
</dbReference>
<evidence type="ECO:0000313" key="9">
    <source>
        <dbReference type="EMBL" id="TIC62213.1"/>
    </source>
</evidence>
<protein>
    <recommendedName>
        <fullName evidence="4">DNA-directed RNA polymerases I, II, and III subunit RPABC3</fullName>
    </recommendedName>
</protein>
<evidence type="ECO:0000313" key="14">
    <source>
        <dbReference type="Proteomes" id="UP000309601"/>
    </source>
</evidence>
<dbReference type="PIRSF" id="PIRSF000779">
    <property type="entry name" value="RNA_pol_Rpb8"/>
    <property type="match status" value="1"/>
</dbReference>
<dbReference type="Proteomes" id="UP000310708">
    <property type="component" value="Unassembled WGS sequence"/>
</dbReference>
<dbReference type="SUPFAM" id="SSF50249">
    <property type="entry name" value="Nucleic acid-binding proteins"/>
    <property type="match status" value="1"/>
</dbReference>
<dbReference type="Proteomes" id="UP000305647">
    <property type="component" value="Unassembled WGS sequence"/>
</dbReference>
<dbReference type="EMBL" id="SPRV01000041">
    <property type="protein sequence ID" value="TIC60413.1"/>
    <property type="molecule type" value="Genomic_DNA"/>
</dbReference>
<evidence type="ECO:0000313" key="12">
    <source>
        <dbReference type="Proteomes" id="UP000305647"/>
    </source>
</evidence>
<evidence type="ECO:0000313" key="15">
    <source>
        <dbReference type="Proteomes" id="UP000310685"/>
    </source>
</evidence>
<dbReference type="Proteomes" id="UP000307169">
    <property type="component" value="Unassembled WGS sequence"/>
</dbReference>
<evidence type="ECO:0000256" key="3">
    <source>
        <dbReference type="ARBA" id="ARBA00023242"/>
    </source>
</evidence>
<dbReference type="EMBL" id="SPRX01000049">
    <property type="protein sequence ID" value="TIC63370.1"/>
    <property type="molecule type" value="Genomic_DNA"/>
</dbReference>
<accession>A0A4T0SBR8</accession>
<dbReference type="EMBL" id="SPRO01000049">
    <property type="protein sequence ID" value="TIC27879.1"/>
    <property type="molecule type" value="Genomic_DNA"/>
</dbReference>
<dbReference type="Proteomes" id="UP000305362">
    <property type="component" value="Unassembled WGS sequence"/>
</dbReference>
<dbReference type="GO" id="GO:0005736">
    <property type="term" value="C:RNA polymerase I complex"/>
    <property type="evidence" value="ECO:0007669"/>
    <property type="project" value="TreeGrafter"/>
</dbReference>
<evidence type="ECO:0000313" key="10">
    <source>
        <dbReference type="EMBL" id="TIC63370.1"/>
    </source>
</evidence>
<evidence type="ECO:0000313" key="6">
    <source>
        <dbReference type="EMBL" id="TIB97629.1"/>
    </source>
</evidence>
<dbReference type="InterPro" id="IPR012340">
    <property type="entry name" value="NA-bd_OB-fold"/>
</dbReference>
<evidence type="ECO:0000256" key="2">
    <source>
        <dbReference type="ARBA" id="ARBA00008912"/>
    </source>
</evidence>
<dbReference type="Pfam" id="PF03870">
    <property type="entry name" value="RNA_pol_Rpb8"/>
    <property type="match status" value="1"/>
</dbReference>
<dbReference type="EMBL" id="SPRC01000042">
    <property type="protein sequence ID" value="TIB76697.1"/>
    <property type="molecule type" value="Genomic_DNA"/>
</dbReference>
<keyword evidence="3 4" id="KW-0539">Nucleus</keyword>
<evidence type="ECO:0000313" key="7">
    <source>
        <dbReference type="EMBL" id="TIC27879.1"/>
    </source>
</evidence>
<dbReference type="GO" id="GO:0003899">
    <property type="term" value="F:DNA-directed RNA polymerase activity"/>
    <property type="evidence" value="ECO:0007669"/>
    <property type="project" value="UniProtKB-UniRule"/>
</dbReference>
<evidence type="ECO:0000313" key="11">
    <source>
        <dbReference type="Proteomes" id="UP000305362"/>
    </source>
</evidence>
<dbReference type="EMBL" id="SPRW01000050">
    <property type="protein sequence ID" value="TIC62213.1"/>
    <property type="molecule type" value="Genomic_DNA"/>
</dbReference>
<dbReference type="Proteomes" id="UP000309601">
    <property type="component" value="Unassembled WGS sequence"/>
</dbReference>
<evidence type="ECO:0000313" key="5">
    <source>
        <dbReference type="EMBL" id="TIB76697.1"/>
    </source>
</evidence>
<dbReference type="Proteomes" id="UP000310685">
    <property type="component" value="Unassembled WGS sequence"/>
</dbReference>
<dbReference type="SMART" id="SM00658">
    <property type="entry name" value="RPOL8c"/>
    <property type="match status" value="1"/>
</dbReference>
<dbReference type="GO" id="GO:0005665">
    <property type="term" value="C:RNA polymerase II, core complex"/>
    <property type="evidence" value="ECO:0007669"/>
    <property type="project" value="UniProtKB-UniRule"/>
</dbReference>
<dbReference type="GO" id="GO:0006351">
    <property type="term" value="P:DNA-templated transcription"/>
    <property type="evidence" value="ECO:0007669"/>
    <property type="project" value="UniProtKB-UniRule"/>
</dbReference>
<dbReference type="OrthoDB" id="20018at2759"/>
<organism evidence="5 15">
    <name type="scientific">Wallemia mellicola</name>
    <dbReference type="NCBI Taxonomy" id="1708541"/>
    <lineage>
        <taxon>Eukaryota</taxon>
        <taxon>Fungi</taxon>
        <taxon>Dikarya</taxon>
        <taxon>Basidiomycota</taxon>
        <taxon>Wallemiomycotina</taxon>
        <taxon>Wallemiomycetes</taxon>
        <taxon>Wallemiales</taxon>
        <taxon>Wallemiaceae</taxon>
        <taxon>Wallemia</taxon>
    </lineage>
</organism>
<comment type="similarity">
    <text evidence="2 4">Belongs to the eukaryotic RPB8 RNA polymerase subunit family.</text>
</comment>
<evidence type="ECO:0000256" key="4">
    <source>
        <dbReference type="PIRNR" id="PIRNR000779"/>
    </source>
</evidence>
<dbReference type="GO" id="GO:0005666">
    <property type="term" value="C:RNA polymerase III complex"/>
    <property type="evidence" value="ECO:0007669"/>
    <property type="project" value="TreeGrafter"/>
</dbReference>
<evidence type="ECO:0000256" key="1">
    <source>
        <dbReference type="ARBA" id="ARBA00004123"/>
    </source>
</evidence>
<gene>
    <name evidence="10" type="ORF">E3Q01_03412</name>
    <name evidence="9" type="ORF">E3Q02_03616</name>
    <name evidence="8" type="ORF">E3Q03_03262</name>
    <name evidence="7" type="ORF">E3Q10_03515</name>
    <name evidence="6" type="ORF">E3Q17_03327</name>
    <name evidence="5" type="ORF">E3Q22_03385</name>
</gene>
<dbReference type="PANTHER" id="PTHR10917">
    <property type="entry name" value="DNA-DIRECTED RNA POLYMERASES I, II, AND III SUBUNIT RPABC3"/>
    <property type="match status" value="1"/>
</dbReference>